<feature type="transmembrane region" description="Helical" evidence="21">
    <location>
        <begin position="278"/>
        <end position="298"/>
    </location>
</feature>
<evidence type="ECO:0000256" key="15">
    <source>
        <dbReference type="ARBA" id="ARBA00033270"/>
    </source>
</evidence>
<evidence type="ECO:0000256" key="14">
    <source>
        <dbReference type="ARBA" id="ARBA00032370"/>
    </source>
</evidence>
<evidence type="ECO:0000256" key="8">
    <source>
        <dbReference type="ARBA" id="ARBA00022960"/>
    </source>
</evidence>
<evidence type="ECO:0000256" key="5">
    <source>
        <dbReference type="ARBA" id="ARBA00022676"/>
    </source>
</evidence>
<comment type="pathway">
    <text evidence="2">Cell wall biogenesis; peptidoglycan biosynthesis.</text>
</comment>
<keyword evidence="11 21" id="KW-0472">Membrane</keyword>
<proteinExistence type="inferred from homology"/>
<dbReference type="EMBL" id="CP092900">
    <property type="protein sequence ID" value="UTC24239.1"/>
    <property type="molecule type" value="Genomic_DNA"/>
</dbReference>
<evidence type="ECO:0000256" key="1">
    <source>
        <dbReference type="ARBA" id="ARBA00004651"/>
    </source>
</evidence>
<keyword evidence="23" id="KW-1185">Reference proteome</keyword>
<evidence type="ECO:0000256" key="17">
    <source>
        <dbReference type="ARBA" id="ARBA00041185"/>
    </source>
</evidence>
<feature type="transmembrane region" description="Helical" evidence="21">
    <location>
        <begin position="145"/>
        <end position="162"/>
    </location>
</feature>
<evidence type="ECO:0000256" key="21">
    <source>
        <dbReference type="SAM" id="Phobius"/>
    </source>
</evidence>
<evidence type="ECO:0000313" key="23">
    <source>
        <dbReference type="Proteomes" id="UP001055955"/>
    </source>
</evidence>
<feature type="transmembrane region" description="Helical" evidence="21">
    <location>
        <begin position="50"/>
        <end position="71"/>
    </location>
</feature>
<accession>A0ABY5DIP0</accession>
<evidence type="ECO:0000256" key="11">
    <source>
        <dbReference type="ARBA" id="ARBA00023136"/>
    </source>
</evidence>
<evidence type="ECO:0000256" key="9">
    <source>
        <dbReference type="ARBA" id="ARBA00022984"/>
    </source>
</evidence>
<dbReference type="Pfam" id="PF01098">
    <property type="entry name" value="FTSW_RODA_SPOVE"/>
    <property type="match status" value="1"/>
</dbReference>
<dbReference type="RefSeq" id="WP_258568024.1">
    <property type="nucleotide sequence ID" value="NZ_CP092900.1"/>
</dbReference>
<evidence type="ECO:0000256" key="3">
    <source>
        <dbReference type="ARBA" id="ARBA00022475"/>
    </source>
</evidence>
<feature type="transmembrane region" description="Helical" evidence="21">
    <location>
        <begin position="310"/>
        <end position="336"/>
    </location>
</feature>
<keyword evidence="12" id="KW-0131">Cell cycle</keyword>
<evidence type="ECO:0000256" key="19">
    <source>
        <dbReference type="ARBA" id="ARBA00044770"/>
    </source>
</evidence>
<organism evidence="22 23">
    <name type="scientific">Candidatus Comchoanobacter bicostacola</name>
    <dbReference type="NCBI Taxonomy" id="2919598"/>
    <lineage>
        <taxon>Bacteria</taxon>
        <taxon>Pseudomonadati</taxon>
        <taxon>Pseudomonadota</taxon>
        <taxon>Gammaproteobacteria</taxon>
        <taxon>Candidatus Comchoanobacterales</taxon>
        <taxon>Candidatus Comchoanobacteraceae</taxon>
        <taxon>Candidatus Comchoanobacter</taxon>
    </lineage>
</organism>
<name>A0ABY5DIP0_9GAMM</name>
<evidence type="ECO:0000256" key="20">
    <source>
        <dbReference type="ARBA" id="ARBA00049902"/>
    </source>
</evidence>
<evidence type="ECO:0000256" key="7">
    <source>
        <dbReference type="ARBA" id="ARBA00022692"/>
    </source>
</evidence>
<evidence type="ECO:0000256" key="2">
    <source>
        <dbReference type="ARBA" id="ARBA00004752"/>
    </source>
</evidence>
<keyword evidence="9" id="KW-0573">Peptidoglycan synthesis</keyword>
<feature type="transmembrane region" description="Helical" evidence="21">
    <location>
        <begin position="191"/>
        <end position="212"/>
    </location>
</feature>
<feature type="transmembrane region" description="Helical" evidence="21">
    <location>
        <begin position="168"/>
        <end position="184"/>
    </location>
</feature>
<protein>
    <recommendedName>
        <fullName evidence="17">Probable peptidoglycan glycosyltransferase FtsW</fullName>
        <ecNumber evidence="19">2.4.99.28</ecNumber>
    </recommendedName>
    <alternativeName>
        <fullName evidence="18">Cell division protein FtsW</fullName>
    </alternativeName>
    <alternativeName>
        <fullName evidence="15">Cell wall polymerase</fullName>
    </alternativeName>
    <alternativeName>
        <fullName evidence="14">Peptidoglycan polymerase</fullName>
    </alternativeName>
</protein>
<evidence type="ECO:0000313" key="22">
    <source>
        <dbReference type="EMBL" id="UTC24239.1"/>
    </source>
</evidence>
<feature type="transmembrane region" description="Helical" evidence="21">
    <location>
        <begin position="111"/>
        <end position="133"/>
    </location>
</feature>
<dbReference type="Proteomes" id="UP001055955">
    <property type="component" value="Chromosome"/>
</dbReference>
<keyword evidence="13" id="KW-0961">Cell wall biogenesis/degradation</keyword>
<dbReference type="InterPro" id="IPR001182">
    <property type="entry name" value="FtsW/RodA"/>
</dbReference>
<keyword evidence="3" id="KW-1003">Cell membrane</keyword>
<evidence type="ECO:0000256" key="10">
    <source>
        <dbReference type="ARBA" id="ARBA00022989"/>
    </source>
</evidence>
<sequence length="379" mass="42330">MTELLKKYWQGPDATVLLIVSLLLVWGLVCMTSASFFMAQHKLSSGWFYFYRHLMHLILALGVGFVIYLVPVINWQRVAPLALIGVLVMLGLVLVPGLGRSVNGASRWLSILGFNIQVSELAKVGVILYLSSYISRRQYEIQNEISGFLIPLVLCGLVGGLVLLEPDFGGLFMILMITACMLFFSGVPWRYILLLTLVSTLVLAILAFAAPYRVARLTSFFDPWSNPYGSSYQLTQSLMAIGRGGFWGVGLGQGLQKQLYLPEAHTDFIYAVIAEETGLFGCYILIACYIILFARMFYWVIRACYQDRIFYASYIFGLMVWWVCASSFSMAVNLGLVPTKGIALPLIGYGGSNLLVNVCAFAIFLRMTRDLQRDVICSY</sequence>
<evidence type="ECO:0000256" key="16">
    <source>
        <dbReference type="ARBA" id="ARBA00038053"/>
    </source>
</evidence>
<keyword evidence="7 21" id="KW-0812">Transmembrane</keyword>
<dbReference type="PANTHER" id="PTHR30474:SF2">
    <property type="entry name" value="PEPTIDOGLYCAN GLYCOSYLTRANSFERASE FTSW-RELATED"/>
    <property type="match status" value="1"/>
</dbReference>
<reference evidence="22 23" key="1">
    <citation type="journal article" date="2022" name="Nat. Microbiol.">
        <title>The microbiome of a bacterivorous marine choanoflagellate contains a resource-demanding obligate bacterial associate.</title>
        <authorList>
            <person name="Needham D.M."/>
            <person name="Poirier C."/>
            <person name="Bachy C."/>
            <person name="George E.E."/>
            <person name="Wilken S."/>
            <person name="Yung C.C.M."/>
            <person name="Limardo A.J."/>
            <person name="Morando M."/>
            <person name="Sudek L."/>
            <person name="Malmstrom R.R."/>
            <person name="Keeling P.J."/>
            <person name="Santoro A.E."/>
            <person name="Worden A.Z."/>
        </authorList>
    </citation>
    <scope>NUCLEOTIDE SEQUENCE [LARGE SCALE GENOMIC DNA]</scope>
    <source>
        <strain evidence="22 23">Comchoano-1</strain>
    </source>
</reference>
<dbReference type="NCBIfam" id="TIGR02614">
    <property type="entry name" value="ftsW"/>
    <property type="match status" value="1"/>
</dbReference>
<keyword evidence="4" id="KW-0132">Cell division</keyword>
<evidence type="ECO:0000256" key="6">
    <source>
        <dbReference type="ARBA" id="ARBA00022679"/>
    </source>
</evidence>
<feature type="transmembrane region" description="Helical" evidence="21">
    <location>
        <begin position="78"/>
        <end position="99"/>
    </location>
</feature>
<keyword evidence="5" id="KW-0328">Glycosyltransferase</keyword>
<dbReference type="EC" id="2.4.99.28" evidence="19"/>
<keyword evidence="10 21" id="KW-1133">Transmembrane helix</keyword>
<dbReference type="PANTHER" id="PTHR30474">
    <property type="entry name" value="CELL CYCLE PROTEIN"/>
    <property type="match status" value="1"/>
</dbReference>
<evidence type="ECO:0000256" key="4">
    <source>
        <dbReference type="ARBA" id="ARBA00022618"/>
    </source>
</evidence>
<keyword evidence="6" id="KW-0808">Transferase</keyword>
<comment type="catalytic activity">
    <reaction evidence="20">
        <text>[GlcNAc-(1-&gt;4)-Mur2Ac(oyl-L-Ala-gamma-D-Glu-L-Lys-D-Ala-D-Ala)](n)-di-trans,octa-cis-undecaprenyl diphosphate + beta-D-GlcNAc-(1-&gt;4)-Mur2Ac(oyl-L-Ala-gamma-D-Glu-L-Lys-D-Ala-D-Ala)-di-trans,octa-cis-undecaprenyl diphosphate = [GlcNAc-(1-&gt;4)-Mur2Ac(oyl-L-Ala-gamma-D-Glu-L-Lys-D-Ala-D-Ala)](n+1)-di-trans,octa-cis-undecaprenyl diphosphate + di-trans,octa-cis-undecaprenyl diphosphate + H(+)</text>
        <dbReference type="Rhea" id="RHEA:23708"/>
        <dbReference type="Rhea" id="RHEA-COMP:9602"/>
        <dbReference type="Rhea" id="RHEA-COMP:9603"/>
        <dbReference type="ChEBI" id="CHEBI:15378"/>
        <dbReference type="ChEBI" id="CHEBI:58405"/>
        <dbReference type="ChEBI" id="CHEBI:60033"/>
        <dbReference type="ChEBI" id="CHEBI:78435"/>
        <dbReference type="EC" id="2.4.99.28"/>
    </reaction>
</comment>
<evidence type="ECO:0000256" key="13">
    <source>
        <dbReference type="ARBA" id="ARBA00023316"/>
    </source>
</evidence>
<feature type="transmembrane region" description="Helical" evidence="21">
    <location>
        <begin position="342"/>
        <end position="365"/>
    </location>
</feature>
<comment type="similarity">
    <text evidence="16">Belongs to the SEDS family. FtsW subfamily.</text>
</comment>
<comment type="subcellular location">
    <subcellularLocation>
        <location evidence="1">Cell membrane</location>
        <topology evidence="1">Multi-pass membrane protein</topology>
    </subcellularLocation>
</comment>
<dbReference type="InterPro" id="IPR013437">
    <property type="entry name" value="FtsW"/>
</dbReference>
<feature type="transmembrane region" description="Helical" evidence="21">
    <location>
        <begin position="16"/>
        <end position="38"/>
    </location>
</feature>
<evidence type="ECO:0000256" key="18">
    <source>
        <dbReference type="ARBA" id="ARBA00041418"/>
    </source>
</evidence>
<keyword evidence="8" id="KW-0133">Cell shape</keyword>
<gene>
    <name evidence="22" type="primary">ftsW</name>
    <name evidence="22" type="ORF">MMH89_03250</name>
</gene>
<evidence type="ECO:0000256" key="12">
    <source>
        <dbReference type="ARBA" id="ARBA00023306"/>
    </source>
</evidence>